<dbReference type="PROSITE" id="PS00687">
    <property type="entry name" value="ALDEHYDE_DEHYDR_GLU"/>
    <property type="match status" value="1"/>
</dbReference>
<dbReference type="AlphaFoldDB" id="A0AAJ2HJZ7"/>
<dbReference type="InterPro" id="IPR016163">
    <property type="entry name" value="Ald_DH_C"/>
</dbReference>
<dbReference type="PANTHER" id="PTHR43353:SF5">
    <property type="entry name" value="SUCCINATE-SEMIALDEHYDE DEHYDROGENASE, MITOCHONDRIAL"/>
    <property type="match status" value="1"/>
</dbReference>
<dbReference type="Gene3D" id="3.40.309.10">
    <property type="entry name" value="Aldehyde Dehydrogenase, Chain A, domain 2"/>
    <property type="match status" value="1"/>
</dbReference>
<dbReference type="InterPro" id="IPR016161">
    <property type="entry name" value="Ald_DH/histidinol_DH"/>
</dbReference>
<proteinExistence type="inferred from homology"/>
<evidence type="ECO:0000256" key="1">
    <source>
        <dbReference type="ARBA" id="ARBA00023002"/>
    </source>
</evidence>
<keyword evidence="1 3" id="KW-0560">Oxidoreductase</keyword>
<evidence type="ECO:0000256" key="2">
    <source>
        <dbReference type="PROSITE-ProRule" id="PRU10007"/>
    </source>
</evidence>
<dbReference type="Gene3D" id="3.40.605.10">
    <property type="entry name" value="Aldehyde Dehydrogenase, Chain A, domain 1"/>
    <property type="match status" value="1"/>
</dbReference>
<feature type="active site" evidence="2">
    <location>
        <position position="254"/>
    </location>
</feature>
<dbReference type="SUPFAM" id="SSF53720">
    <property type="entry name" value="ALDH-like"/>
    <property type="match status" value="1"/>
</dbReference>
<feature type="domain" description="Aldehyde dehydrogenase" evidence="4">
    <location>
        <begin position="17"/>
        <end position="480"/>
    </location>
</feature>
<organism evidence="5 6">
    <name type="scientific">Microbacterium aurantiacum</name>
    <dbReference type="NCBI Taxonomy" id="162393"/>
    <lineage>
        <taxon>Bacteria</taxon>
        <taxon>Bacillati</taxon>
        <taxon>Actinomycetota</taxon>
        <taxon>Actinomycetes</taxon>
        <taxon>Micrococcales</taxon>
        <taxon>Microbacteriaceae</taxon>
        <taxon>Microbacterium</taxon>
    </lineage>
</organism>
<name>A0AAJ2HJZ7_9MICO</name>
<dbReference type="PANTHER" id="PTHR43353">
    <property type="entry name" value="SUCCINATE-SEMIALDEHYDE DEHYDROGENASE, MITOCHONDRIAL"/>
    <property type="match status" value="1"/>
</dbReference>
<dbReference type="InterPro" id="IPR050740">
    <property type="entry name" value="Aldehyde_DH_Superfamily"/>
</dbReference>
<protein>
    <submittedName>
        <fullName evidence="5">Aldehyde dehydrogenase family protein</fullName>
    </submittedName>
</protein>
<dbReference type="InterPro" id="IPR016162">
    <property type="entry name" value="Ald_DH_N"/>
</dbReference>
<dbReference type="InterPro" id="IPR015590">
    <property type="entry name" value="Aldehyde_DH_dom"/>
</dbReference>
<evidence type="ECO:0000256" key="3">
    <source>
        <dbReference type="RuleBase" id="RU003345"/>
    </source>
</evidence>
<gene>
    <name evidence="5" type="ORF">KZC50_15545</name>
</gene>
<evidence type="ECO:0000313" key="5">
    <source>
        <dbReference type="EMBL" id="MDS0247012.1"/>
    </source>
</evidence>
<dbReference type="GO" id="GO:0016620">
    <property type="term" value="F:oxidoreductase activity, acting on the aldehyde or oxo group of donors, NAD or NADP as acceptor"/>
    <property type="evidence" value="ECO:0007669"/>
    <property type="project" value="InterPro"/>
</dbReference>
<evidence type="ECO:0000313" key="6">
    <source>
        <dbReference type="Proteomes" id="UP001183582"/>
    </source>
</evidence>
<evidence type="ECO:0000259" key="4">
    <source>
        <dbReference type="Pfam" id="PF00171"/>
    </source>
</evidence>
<accession>A0AAJ2HJZ7</accession>
<dbReference type="InterPro" id="IPR029510">
    <property type="entry name" value="Ald_DH_CS_GLU"/>
</dbReference>
<reference evidence="5 6" key="1">
    <citation type="submission" date="2021-06" db="EMBL/GenBank/DDBJ databases">
        <title>Genome-based taxonomic framework of Microbacterium strains isolated from marine environment, the description of four new species and reclassification of four preexisting species.</title>
        <authorList>
            <person name="Lee S.D."/>
            <person name="Kim S.-M."/>
            <person name="Byeon Y.-S."/>
            <person name="Yang H.L."/>
            <person name="Kim I.S."/>
        </authorList>
    </citation>
    <scope>NUCLEOTIDE SEQUENCE [LARGE SCALE GENOMIC DNA]</scope>
    <source>
        <strain evidence="5 6">KACC 20514</strain>
    </source>
</reference>
<dbReference type="EMBL" id="JAHWXH010000006">
    <property type="protein sequence ID" value="MDS0247012.1"/>
    <property type="molecule type" value="Genomic_DNA"/>
</dbReference>
<comment type="caution">
    <text evidence="5">The sequence shown here is derived from an EMBL/GenBank/DDBJ whole genome shotgun (WGS) entry which is preliminary data.</text>
</comment>
<comment type="similarity">
    <text evidence="3">Belongs to the aldehyde dehydrogenase family.</text>
</comment>
<dbReference type="Pfam" id="PF00171">
    <property type="entry name" value="Aldedh"/>
    <property type="match status" value="1"/>
</dbReference>
<dbReference type="GeneID" id="301459675"/>
<dbReference type="Proteomes" id="UP001183582">
    <property type="component" value="Unassembled WGS sequence"/>
</dbReference>
<dbReference type="RefSeq" id="WP_310892288.1">
    <property type="nucleotide sequence ID" value="NZ_BAAAGR010000011.1"/>
</dbReference>
<sequence length="486" mass="51265">MTSTLLSTRSSYVAGRWLDNPDAKTVETRDPGRPDEVVGRYALATERETQEAIASAAAAAPAFAQTNAAERSDLVYDFLRLWADRQDDLADIATREMGKARAESYGETSRVFFEARFWAGEALRGGGQTFPSTRPNTDIRTIRQPIGPVAAITPWNFPILTPVRKVIPALVNGCPVLLKPAMQAPGTTVIVAEILHELGLPAGVFSLLLGSGRETGLLLVESPEIAGITFTGSTEVGLGIATRAAARNARTQLEMGGKNAAVVSQVEDVDRVASEIAGAAFTASGQRCTSISRVIVVPEIREALEQALARAAQKYVVGHGLEEGTTMGPVVDRASFERTQRYIAEAQSNGARVLVGGEVLDPSGESGYFVPPTILTDVAPGSPLAVDEVFAPVLAVIPVADIDQAIAVTNETQYGLTASVFADNGSVARRVAMASRSGMVHVNHGTVSEGHIPFGGVAQSGQGAYGIGATSTEFFTSLKVIYDQQP</sequence>